<sequence>MSIFNKVLASVGVGNAKVDTKLNNSAFVAGEMISGVTEVVGGNTAQNVDSIYIKVYTTYEREANDNKYTDSVAIYSHKLNEPFTIEKGEKKAFPFSFSLPLITPVTMGRTRVWLQTGLDIKNAVDPGDKDMIEIRPNAYIQAGLTAAQNLGFKLRKVDCEEAPRAYRGITPFVQEFEFIAASGPFRGKFDEVEFTFIPKGSDQVELLIQVDRKVRGLGSLFSEALNMDESYIRMTLSKADLSSLESRLNQEIARYS</sequence>
<dbReference type="PANTHER" id="PTHR40053:SF1">
    <property type="entry name" value="SPORULATION-CONTROL PROTEIN SPO0M"/>
    <property type="match status" value="1"/>
</dbReference>
<accession>A0A9X3LEJ4</accession>
<organism evidence="1 2">
    <name type="scientific">Paenisporosarcina quisquiliarum</name>
    <dbReference type="NCBI Taxonomy" id="365346"/>
    <lineage>
        <taxon>Bacteria</taxon>
        <taxon>Bacillati</taxon>
        <taxon>Bacillota</taxon>
        <taxon>Bacilli</taxon>
        <taxon>Bacillales</taxon>
        <taxon>Caryophanaceae</taxon>
        <taxon>Paenisporosarcina</taxon>
    </lineage>
</organism>
<protein>
    <submittedName>
        <fullName evidence="1">Sporulation protein</fullName>
    </submittedName>
</protein>
<reference evidence="1" key="1">
    <citation type="submission" date="2022-05" db="EMBL/GenBank/DDBJ databases">
        <authorList>
            <person name="Colautti A."/>
            <person name="Iacumin L."/>
        </authorList>
    </citation>
    <scope>NUCLEOTIDE SEQUENCE</scope>
    <source>
        <strain evidence="1">SK 55</strain>
    </source>
</reference>
<dbReference type="AlphaFoldDB" id="A0A9X3LEJ4"/>
<dbReference type="Proteomes" id="UP001152173">
    <property type="component" value="Unassembled WGS sequence"/>
</dbReference>
<keyword evidence="2" id="KW-1185">Reference proteome</keyword>
<dbReference type="InterPro" id="IPR014756">
    <property type="entry name" value="Ig_E-set"/>
</dbReference>
<evidence type="ECO:0000313" key="1">
    <source>
        <dbReference type="EMBL" id="MCZ8535864.1"/>
    </source>
</evidence>
<gene>
    <name evidence="1" type="ORF">M9R32_01510</name>
</gene>
<proteinExistence type="predicted"/>
<evidence type="ECO:0000313" key="2">
    <source>
        <dbReference type="Proteomes" id="UP001152173"/>
    </source>
</evidence>
<dbReference type="PANTHER" id="PTHR40053">
    <property type="entry name" value="SPORULATION-CONTROL PROTEIN SPO0M"/>
    <property type="match status" value="1"/>
</dbReference>
<comment type="caution">
    <text evidence="1">The sequence shown here is derived from an EMBL/GenBank/DDBJ whole genome shotgun (WGS) entry which is preliminary data.</text>
</comment>
<dbReference type="EMBL" id="JAMKBJ010000001">
    <property type="protein sequence ID" value="MCZ8535864.1"/>
    <property type="molecule type" value="Genomic_DNA"/>
</dbReference>
<dbReference type="Pfam" id="PF07070">
    <property type="entry name" value="Spo0M"/>
    <property type="match status" value="1"/>
</dbReference>
<dbReference type="SUPFAM" id="SSF81296">
    <property type="entry name" value="E set domains"/>
    <property type="match status" value="1"/>
</dbReference>
<name>A0A9X3LEJ4_9BACL</name>
<dbReference type="InterPro" id="IPR009776">
    <property type="entry name" value="Spore_0_M"/>
</dbReference>
<dbReference type="RefSeq" id="WP_269924967.1">
    <property type="nucleotide sequence ID" value="NZ_JAMKBJ010000001.1"/>
</dbReference>